<gene>
    <name evidence="2" type="ORF">LMG27177_03635</name>
</gene>
<name>A0A6J5G9W7_9BURK</name>
<evidence type="ECO:0000313" key="3">
    <source>
        <dbReference type="Proteomes" id="UP000494252"/>
    </source>
</evidence>
<reference evidence="2 3" key="1">
    <citation type="submission" date="2020-04" db="EMBL/GenBank/DDBJ databases">
        <authorList>
            <person name="De Canck E."/>
        </authorList>
    </citation>
    <scope>NUCLEOTIDE SEQUENCE [LARGE SCALE GENOMIC DNA]</scope>
    <source>
        <strain evidence="2 3">LMG 27177</strain>
    </source>
</reference>
<keyword evidence="3" id="KW-1185">Reference proteome</keyword>
<dbReference type="AlphaFoldDB" id="A0A6J5G9W7"/>
<evidence type="ECO:0000313" key="2">
    <source>
        <dbReference type="EMBL" id="CAB3794472.1"/>
    </source>
</evidence>
<dbReference type="EMBL" id="CADIKI010000010">
    <property type="protein sequence ID" value="CAB3794472.1"/>
    <property type="molecule type" value="Genomic_DNA"/>
</dbReference>
<accession>A0A6J5G9W7</accession>
<evidence type="ECO:0000256" key="1">
    <source>
        <dbReference type="SAM" id="MobiDB-lite"/>
    </source>
</evidence>
<protein>
    <submittedName>
        <fullName evidence="2">Uncharacterized protein</fullName>
    </submittedName>
</protein>
<feature type="region of interest" description="Disordered" evidence="1">
    <location>
        <begin position="1"/>
        <end position="29"/>
    </location>
</feature>
<dbReference type="Proteomes" id="UP000494252">
    <property type="component" value="Unassembled WGS sequence"/>
</dbReference>
<organism evidence="2 3">
    <name type="scientific">Paraburkholderia fynbosensis</name>
    <dbReference type="NCBI Taxonomy" id="1200993"/>
    <lineage>
        <taxon>Bacteria</taxon>
        <taxon>Pseudomonadati</taxon>
        <taxon>Pseudomonadota</taxon>
        <taxon>Betaproteobacteria</taxon>
        <taxon>Burkholderiales</taxon>
        <taxon>Burkholderiaceae</taxon>
        <taxon>Paraburkholderia</taxon>
    </lineage>
</organism>
<proteinExistence type="predicted"/>
<sequence length="230" mass="25280">MREATERKGMGRPRRATHGSPSLRSGSKIGEGFTRHSRLAGAWKCHCELLPVSLICRLINFELFERLDEFLVAHALSAHPIAYQFVPRVFPPTAGPLPIGGYVVRLRSFCPSARLCFRGDDSALCQVADGKYRGEMAPADNSELQRPRGVHSLEVLRLPATHVKLEWDFKPRQSSSTQRVHVNAAGAASELLVDSPMLYGAQEGGVVDLVMYLWQASSTKAIAASREAKA</sequence>